<keyword evidence="1" id="KW-0472">Membrane</keyword>
<evidence type="ECO:0000313" key="3">
    <source>
        <dbReference type="Proteomes" id="UP001341840"/>
    </source>
</evidence>
<keyword evidence="1" id="KW-0812">Transmembrane</keyword>
<keyword evidence="3" id="KW-1185">Reference proteome</keyword>
<proteinExistence type="predicted"/>
<reference evidence="2 3" key="1">
    <citation type="journal article" date="2023" name="Plants (Basel)">
        <title>Bridging the Gap: Combining Genomics and Transcriptomics Approaches to Understand Stylosanthes scabra, an Orphan Legume from the Brazilian Caatinga.</title>
        <authorList>
            <person name="Ferreira-Neto J.R.C."/>
            <person name="da Silva M.D."/>
            <person name="Binneck E."/>
            <person name="de Melo N.F."/>
            <person name="da Silva R.H."/>
            <person name="de Melo A.L.T.M."/>
            <person name="Pandolfi V."/>
            <person name="Bustamante F.O."/>
            <person name="Brasileiro-Vidal A.C."/>
            <person name="Benko-Iseppon A.M."/>
        </authorList>
    </citation>
    <scope>NUCLEOTIDE SEQUENCE [LARGE SCALE GENOMIC DNA]</scope>
    <source>
        <tissue evidence="2">Leaves</tissue>
    </source>
</reference>
<name>A0ABU6U885_9FABA</name>
<feature type="transmembrane region" description="Helical" evidence="1">
    <location>
        <begin position="95"/>
        <end position="114"/>
    </location>
</feature>
<dbReference type="PANTHER" id="PTHR33133">
    <property type="entry name" value="OS08G0107100 PROTEIN-RELATED"/>
    <property type="match status" value="1"/>
</dbReference>
<evidence type="ECO:0000256" key="1">
    <source>
        <dbReference type="SAM" id="Phobius"/>
    </source>
</evidence>
<dbReference type="PANTHER" id="PTHR33133:SF21">
    <property type="entry name" value="TRANSMEMBRANE PROTEIN"/>
    <property type="match status" value="1"/>
</dbReference>
<dbReference type="EMBL" id="JASCZI010120901">
    <property type="protein sequence ID" value="MED6157269.1"/>
    <property type="molecule type" value="Genomic_DNA"/>
</dbReference>
<protein>
    <recommendedName>
        <fullName evidence="4">Transmembrane protein</fullName>
    </recommendedName>
</protein>
<organism evidence="2 3">
    <name type="scientific">Stylosanthes scabra</name>
    <dbReference type="NCBI Taxonomy" id="79078"/>
    <lineage>
        <taxon>Eukaryota</taxon>
        <taxon>Viridiplantae</taxon>
        <taxon>Streptophyta</taxon>
        <taxon>Embryophyta</taxon>
        <taxon>Tracheophyta</taxon>
        <taxon>Spermatophyta</taxon>
        <taxon>Magnoliopsida</taxon>
        <taxon>eudicotyledons</taxon>
        <taxon>Gunneridae</taxon>
        <taxon>Pentapetalae</taxon>
        <taxon>rosids</taxon>
        <taxon>fabids</taxon>
        <taxon>Fabales</taxon>
        <taxon>Fabaceae</taxon>
        <taxon>Papilionoideae</taxon>
        <taxon>50 kb inversion clade</taxon>
        <taxon>dalbergioids sensu lato</taxon>
        <taxon>Dalbergieae</taxon>
        <taxon>Pterocarpus clade</taxon>
        <taxon>Stylosanthes</taxon>
    </lineage>
</organism>
<gene>
    <name evidence="2" type="ORF">PIB30_021770</name>
</gene>
<feature type="transmembrane region" description="Helical" evidence="1">
    <location>
        <begin position="25"/>
        <end position="44"/>
    </location>
</feature>
<dbReference type="Proteomes" id="UP001341840">
    <property type="component" value="Unassembled WGS sequence"/>
</dbReference>
<feature type="transmembrane region" description="Helical" evidence="1">
    <location>
        <begin position="252"/>
        <end position="272"/>
    </location>
</feature>
<evidence type="ECO:0000313" key="2">
    <source>
        <dbReference type="EMBL" id="MED6157269.1"/>
    </source>
</evidence>
<keyword evidence="1" id="KW-1133">Transmembrane helix</keyword>
<feature type="transmembrane region" description="Helical" evidence="1">
    <location>
        <begin position="134"/>
        <end position="154"/>
    </location>
</feature>
<accession>A0ABU6U885</accession>
<comment type="caution">
    <text evidence="2">The sequence shown here is derived from an EMBL/GenBank/DDBJ whole genome shotgun (WGS) entry which is preliminary data.</text>
</comment>
<feature type="transmembrane region" description="Helical" evidence="1">
    <location>
        <begin position="216"/>
        <end position="232"/>
    </location>
</feature>
<evidence type="ECO:0008006" key="4">
    <source>
        <dbReference type="Google" id="ProtNLM"/>
    </source>
</evidence>
<sequence length="306" mass="34324">MGVEWVWCPVKMVWESMKRIGCNKVVFGTIMAVSGVPLSALTVYEARRTHELTAHIHRLESLARHVATRFEARQVFEESREDALSLIRIKLLFSFPSYLLSLFAALFAVHSSLLSSPTLRSAAIASSHSFHRPFLTSIVVYALLFFFSSFPRLVAALSFPADPSPAMAFMVPGMASFLEIYLMGVLSLGLVVSVAEERFGWEAIRVGHEIMAGRRVCAWLLSGMLLVVSGVIRSKVDAVAAEGETGIPEKAILIVFYAFVVIWSYVMTTAFYSHCRKRHPIKEPFPHPHHDHDHDRDQQQLQLVPL</sequence>
<feature type="transmembrane region" description="Helical" evidence="1">
    <location>
        <begin position="174"/>
        <end position="195"/>
    </location>
</feature>